<dbReference type="GO" id="GO:0009427">
    <property type="term" value="C:bacterial-type flagellum basal body, distal rod, L ring"/>
    <property type="evidence" value="ECO:0007669"/>
    <property type="project" value="InterPro"/>
</dbReference>
<dbReference type="GO" id="GO:0009279">
    <property type="term" value="C:cell outer membrane"/>
    <property type="evidence" value="ECO:0007669"/>
    <property type="project" value="UniProtKB-SubCell"/>
</dbReference>
<dbReference type="GO" id="GO:0003774">
    <property type="term" value="F:cytoskeletal motor activity"/>
    <property type="evidence" value="ECO:0007669"/>
    <property type="project" value="InterPro"/>
</dbReference>
<dbReference type="Pfam" id="PF02107">
    <property type="entry name" value="FlgH"/>
    <property type="match status" value="1"/>
</dbReference>
<evidence type="ECO:0000313" key="10">
    <source>
        <dbReference type="Proteomes" id="UP000326354"/>
    </source>
</evidence>
<dbReference type="PANTHER" id="PTHR34933:SF1">
    <property type="entry name" value="FLAGELLAR L-RING PROTEIN"/>
    <property type="match status" value="1"/>
</dbReference>
<gene>
    <name evidence="9" type="ORF">UABAM_03348</name>
</gene>
<dbReference type="AlphaFoldDB" id="A0A5S9IQT5"/>
<dbReference type="PANTHER" id="PTHR34933">
    <property type="entry name" value="FLAGELLAR L-RING PROTEIN"/>
    <property type="match status" value="1"/>
</dbReference>
<evidence type="ECO:0000256" key="3">
    <source>
        <dbReference type="ARBA" id="ARBA00004442"/>
    </source>
</evidence>
<keyword evidence="5" id="KW-0732">Signal</keyword>
<evidence type="ECO:0000256" key="7">
    <source>
        <dbReference type="ARBA" id="ARBA00023143"/>
    </source>
</evidence>
<keyword evidence="9" id="KW-0969">Cilium</keyword>
<keyword evidence="10" id="KW-1185">Reference proteome</keyword>
<evidence type="ECO:0000256" key="5">
    <source>
        <dbReference type="ARBA" id="ARBA00022729"/>
    </source>
</evidence>
<keyword evidence="9" id="KW-0966">Cell projection</keyword>
<dbReference type="Proteomes" id="UP000326354">
    <property type="component" value="Chromosome"/>
</dbReference>
<name>A0A5S9IQT5_UABAM</name>
<dbReference type="RefSeq" id="WP_151969109.1">
    <property type="nucleotide sequence ID" value="NZ_AP019860.1"/>
</dbReference>
<dbReference type="PRINTS" id="PR01008">
    <property type="entry name" value="FLGLRINGFLGH"/>
</dbReference>
<dbReference type="KEGG" id="uam:UABAM_03348"/>
<keyword evidence="7" id="KW-0975">Bacterial flagellum</keyword>
<keyword evidence="8" id="KW-0998">Cell outer membrane</keyword>
<evidence type="ECO:0000313" key="9">
    <source>
        <dbReference type="EMBL" id="BBM84985.1"/>
    </source>
</evidence>
<proteinExistence type="inferred from homology"/>
<comment type="similarity">
    <text evidence="4">Belongs to the FlgH family.</text>
</comment>
<protein>
    <submittedName>
        <fullName evidence="9">Flagellar L-ring protein</fullName>
    </submittedName>
</protein>
<evidence type="ECO:0000256" key="2">
    <source>
        <dbReference type="ARBA" id="ARBA00004117"/>
    </source>
</evidence>
<evidence type="ECO:0000256" key="4">
    <source>
        <dbReference type="ARBA" id="ARBA00006929"/>
    </source>
</evidence>
<evidence type="ECO:0000256" key="6">
    <source>
        <dbReference type="ARBA" id="ARBA00023136"/>
    </source>
</evidence>
<reference evidence="9 10" key="1">
    <citation type="submission" date="2019-08" db="EMBL/GenBank/DDBJ databases">
        <title>Complete genome sequence of Candidatus Uab amorphum.</title>
        <authorList>
            <person name="Shiratori T."/>
            <person name="Suzuki S."/>
            <person name="Kakizawa Y."/>
            <person name="Ishida K."/>
        </authorList>
    </citation>
    <scope>NUCLEOTIDE SEQUENCE [LARGE SCALE GENOMIC DNA]</scope>
    <source>
        <strain evidence="9 10">SRT547</strain>
    </source>
</reference>
<keyword evidence="6" id="KW-0472">Membrane</keyword>
<keyword evidence="9" id="KW-0282">Flagellum</keyword>
<dbReference type="OrthoDB" id="9789227at2"/>
<evidence type="ECO:0000256" key="8">
    <source>
        <dbReference type="ARBA" id="ARBA00023237"/>
    </source>
</evidence>
<accession>A0A5S9IQT5</accession>
<comment type="function">
    <text evidence="1">Assembles around the rod to form the L-ring and probably protects the motor/basal body from shearing forces during rotation.</text>
</comment>
<evidence type="ECO:0000256" key="1">
    <source>
        <dbReference type="ARBA" id="ARBA00002591"/>
    </source>
</evidence>
<dbReference type="GO" id="GO:0071973">
    <property type="term" value="P:bacterial-type flagellum-dependent cell motility"/>
    <property type="evidence" value="ECO:0007669"/>
    <property type="project" value="InterPro"/>
</dbReference>
<dbReference type="InterPro" id="IPR000527">
    <property type="entry name" value="Flag_Lring"/>
</dbReference>
<dbReference type="EMBL" id="AP019860">
    <property type="protein sequence ID" value="BBM84985.1"/>
    <property type="molecule type" value="Genomic_DNA"/>
</dbReference>
<dbReference type="PROSITE" id="PS51257">
    <property type="entry name" value="PROKAR_LIPOPROTEIN"/>
    <property type="match status" value="1"/>
</dbReference>
<organism evidence="9 10">
    <name type="scientific">Uabimicrobium amorphum</name>
    <dbReference type="NCBI Taxonomy" id="2596890"/>
    <lineage>
        <taxon>Bacteria</taxon>
        <taxon>Pseudomonadati</taxon>
        <taxon>Planctomycetota</taxon>
        <taxon>Candidatus Uabimicrobiia</taxon>
        <taxon>Candidatus Uabimicrobiales</taxon>
        <taxon>Candidatus Uabimicrobiaceae</taxon>
        <taxon>Candidatus Uabimicrobium</taxon>
    </lineage>
</organism>
<sequence>MNRWLCLFYVVILGCSSSKTVAPKEIPTYSPQQLSLQPLAPEKPPQHGSLFDENFTSFYNNRKYKKGDILTVLINERNDVQQDNEVELLKNSQSQLDVDPGAGDLLQQVGGSLVTGISSLDASRNKTHIGEATYQQTSSFDDRIAVVVTEIREDGLLVVWGKRNIRLDGEAKTLVVSGMVQPQSISDDKVISSSQLAMANIHLEGKGTLTSTTEPGTGSKVFGKILDIIWPF</sequence>
<comment type="subcellular location">
    <subcellularLocation>
        <location evidence="2">Bacterial flagellum basal body</location>
    </subcellularLocation>
    <subcellularLocation>
        <location evidence="3">Cell outer membrane</location>
    </subcellularLocation>
</comment>